<feature type="domain" description="J" evidence="1">
    <location>
        <begin position="9"/>
        <end position="86"/>
    </location>
</feature>
<evidence type="ECO:0000259" key="1">
    <source>
        <dbReference type="PROSITE" id="PS50076"/>
    </source>
</evidence>
<dbReference type="OrthoDB" id="10250354at2759"/>
<name>M7T699_EUTLA</name>
<dbReference type="Proteomes" id="UP000012174">
    <property type="component" value="Unassembled WGS sequence"/>
</dbReference>
<keyword evidence="3" id="KW-1185">Reference proteome</keyword>
<reference evidence="3" key="1">
    <citation type="journal article" date="2013" name="Genome Announc.">
        <title>Draft genome sequence of the grapevine dieback fungus Eutypa lata UCR-EL1.</title>
        <authorList>
            <person name="Blanco-Ulate B."/>
            <person name="Rolshausen P.E."/>
            <person name="Cantu D."/>
        </authorList>
    </citation>
    <scope>NUCLEOTIDE SEQUENCE [LARGE SCALE GENOMIC DNA]</scope>
    <source>
        <strain evidence="3">UCR-EL1</strain>
    </source>
</reference>
<accession>M7T699</accession>
<dbReference type="Pfam" id="PF00226">
    <property type="entry name" value="DnaJ"/>
    <property type="match status" value="1"/>
</dbReference>
<dbReference type="InterPro" id="IPR036869">
    <property type="entry name" value="J_dom_sf"/>
</dbReference>
<evidence type="ECO:0000313" key="2">
    <source>
        <dbReference type="EMBL" id="EMR62155.1"/>
    </source>
</evidence>
<dbReference type="Gene3D" id="1.10.287.110">
    <property type="entry name" value="DnaJ domain"/>
    <property type="match status" value="1"/>
</dbReference>
<dbReference type="SMART" id="SM00271">
    <property type="entry name" value="DnaJ"/>
    <property type="match status" value="1"/>
</dbReference>
<dbReference type="STRING" id="1287681.M7T699"/>
<proteinExistence type="predicted"/>
<dbReference type="InterPro" id="IPR001623">
    <property type="entry name" value="DnaJ_domain"/>
</dbReference>
<dbReference type="EMBL" id="KB707488">
    <property type="protein sequence ID" value="EMR62155.1"/>
    <property type="molecule type" value="Genomic_DNA"/>
</dbReference>
<dbReference type="PROSITE" id="PS50076">
    <property type="entry name" value="DNAJ_2"/>
    <property type="match status" value="1"/>
</dbReference>
<sequence>MAEAEYPNDFYALLGVERDADIAAIRGAFRRVSLEEHPDKAGNTPEAHERRAYDGQAGFDWPVPDIVFDNLFEGRAAFREQVENFKKQRNNLFAKKPTQAELPTELVYADIYHQIDEHLASVRAVSQSLGIIRDQVTGIIPLTNHELWTAMASKRYDSASFEECFRILDVVKSAFELAALYREHR</sequence>
<dbReference type="SUPFAM" id="SSF46565">
    <property type="entry name" value="Chaperone J-domain"/>
    <property type="match status" value="1"/>
</dbReference>
<dbReference type="HOGENOM" id="CLU_1461314_0_0_1"/>
<dbReference type="KEGG" id="ela:UCREL1_10913"/>
<dbReference type="AlphaFoldDB" id="M7T699"/>
<protein>
    <submittedName>
        <fullName evidence="2">Putative dnaj-like subfamily c member 10-like protein</fullName>
    </submittedName>
</protein>
<evidence type="ECO:0000313" key="3">
    <source>
        <dbReference type="Proteomes" id="UP000012174"/>
    </source>
</evidence>
<gene>
    <name evidence="2" type="ORF">UCREL1_10913</name>
</gene>
<dbReference type="CDD" id="cd06257">
    <property type="entry name" value="DnaJ"/>
    <property type="match status" value="1"/>
</dbReference>
<organism evidence="2 3">
    <name type="scientific">Eutypa lata (strain UCR-EL1)</name>
    <name type="common">Grapevine dieback disease fungus</name>
    <name type="synonym">Eutypa armeniacae</name>
    <dbReference type="NCBI Taxonomy" id="1287681"/>
    <lineage>
        <taxon>Eukaryota</taxon>
        <taxon>Fungi</taxon>
        <taxon>Dikarya</taxon>
        <taxon>Ascomycota</taxon>
        <taxon>Pezizomycotina</taxon>
        <taxon>Sordariomycetes</taxon>
        <taxon>Xylariomycetidae</taxon>
        <taxon>Xylariales</taxon>
        <taxon>Diatrypaceae</taxon>
        <taxon>Eutypa</taxon>
    </lineage>
</organism>